<dbReference type="Proteomes" id="UP000003571">
    <property type="component" value="Unassembled WGS sequence"/>
</dbReference>
<keyword evidence="2" id="KW-1185">Reference proteome</keyword>
<reference evidence="1 2" key="1">
    <citation type="submission" date="2011-09" db="EMBL/GenBank/DDBJ databases">
        <title>The draft genome of Treponema saccharophilum DSM 2985.</title>
        <authorList>
            <consortium name="US DOE Joint Genome Institute (JGI-PGF)"/>
            <person name="Lucas S."/>
            <person name="Copeland A."/>
            <person name="Lapidus A."/>
            <person name="Glavina del Rio T."/>
            <person name="Dalin E."/>
            <person name="Tice H."/>
            <person name="Bruce D."/>
            <person name="Goodwin L."/>
            <person name="Pitluck S."/>
            <person name="Peters L."/>
            <person name="Kyrpides N."/>
            <person name="Mavromatis K."/>
            <person name="Ivanova N."/>
            <person name="Markowitz V."/>
            <person name="Cheng J.-F."/>
            <person name="Hugenholtz P."/>
            <person name="Woyke T."/>
            <person name="Wu D."/>
            <person name="Gronow S."/>
            <person name="Wellnitz S."/>
            <person name="Brambilla E."/>
            <person name="Klenk H.-P."/>
            <person name="Eisen J.A."/>
        </authorList>
    </citation>
    <scope>NUCLEOTIDE SEQUENCE [LARGE SCALE GENOMIC DNA]</scope>
    <source>
        <strain evidence="1 2">DSM 2985</strain>
    </source>
</reference>
<name>H7EJE9_9SPIR</name>
<protein>
    <submittedName>
        <fullName evidence="1">Uncharacterized protein</fullName>
    </submittedName>
</protein>
<dbReference type="STRING" id="907348.TresaDRAFT_1574"/>
<dbReference type="RefSeq" id="WP_002703454.1">
    <property type="nucleotide sequence ID" value="NZ_AGRW01000041.1"/>
</dbReference>
<evidence type="ECO:0000313" key="2">
    <source>
        <dbReference type="Proteomes" id="UP000003571"/>
    </source>
</evidence>
<accession>H7EJE9</accession>
<sequence>MKDIEKAGEAYEIASLILARIIVKEGLNNEKSEVEVFNELYAPIKLFIQNCKDLKNSSSIKRTNWENYRRNANEFIDLAKRLAGQ</sequence>
<evidence type="ECO:0000313" key="1">
    <source>
        <dbReference type="EMBL" id="EIC02310.1"/>
    </source>
</evidence>
<dbReference type="AlphaFoldDB" id="H7EJE9"/>
<gene>
    <name evidence="1" type="ORF">TresaDRAFT_1574</name>
</gene>
<proteinExistence type="predicted"/>
<comment type="caution">
    <text evidence="1">The sequence shown here is derived from an EMBL/GenBank/DDBJ whole genome shotgun (WGS) entry which is preliminary data.</text>
</comment>
<organism evidence="1 2">
    <name type="scientific">Treponema saccharophilum DSM 2985</name>
    <dbReference type="NCBI Taxonomy" id="907348"/>
    <lineage>
        <taxon>Bacteria</taxon>
        <taxon>Pseudomonadati</taxon>
        <taxon>Spirochaetota</taxon>
        <taxon>Spirochaetia</taxon>
        <taxon>Spirochaetales</taxon>
        <taxon>Treponemataceae</taxon>
        <taxon>Treponema</taxon>
    </lineage>
</organism>
<dbReference type="EMBL" id="AGRW01000041">
    <property type="protein sequence ID" value="EIC02310.1"/>
    <property type="molecule type" value="Genomic_DNA"/>
</dbReference>